<organism evidence="1 2">
    <name type="scientific">Aromatoleum aromaticum (strain DSM 19018 / LMG 30748 / EbN1)</name>
    <name type="common">Azoarcus sp. (strain EbN1)</name>
    <dbReference type="NCBI Taxonomy" id="76114"/>
    <lineage>
        <taxon>Bacteria</taxon>
        <taxon>Pseudomonadati</taxon>
        <taxon>Pseudomonadota</taxon>
        <taxon>Betaproteobacteria</taxon>
        <taxon>Rhodocyclales</taxon>
        <taxon>Rhodocyclaceae</taxon>
        <taxon>Aromatoleum</taxon>
    </lineage>
</organism>
<dbReference type="EMBL" id="CR555306">
    <property type="protein sequence ID" value="CAI10243.1"/>
    <property type="molecule type" value="Genomic_DNA"/>
</dbReference>
<accession>Q5NXH1</accession>
<dbReference type="InterPro" id="IPR006429">
    <property type="entry name" value="Phage_lambda_portal"/>
</dbReference>
<evidence type="ECO:0000313" key="1">
    <source>
        <dbReference type="EMBL" id="CAI10243.1"/>
    </source>
</evidence>
<dbReference type="Proteomes" id="UP000006552">
    <property type="component" value="Chromosome"/>
</dbReference>
<proteinExistence type="predicted"/>
<dbReference type="AlphaFoldDB" id="Q5NXH1"/>
<dbReference type="NCBIfam" id="TIGR01539">
    <property type="entry name" value="portal_lambda"/>
    <property type="match status" value="1"/>
</dbReference>
<sequence length="491" mass="53622">MARKRSRNTVAQAAAAVVPAANGLVARAQYDVAGHGRRMRGWRAPSSGPNRAAAGLETIRNRSRDAVRNEWAGAASERVWGTNLVGTGIIARPNSKDPALKALFTEIWNDFCATADADGVLDFYGLQTLAVEAWRTSGEVFIRFRPRRADDGLRVPLQIQLLESDIVPQLDADAWPGLPAGSRIRSGIELDRIGRRAAYWCYREHPGDSPTSAVSHSDLYRVPATEMRHLFKPNRPGALRGVPASAAVLPKLRSVGNFDDAVLVRQELANLYTVFVTRPPETGAPAIDPTTGQPYETDPGSGGPMIGLEPGISQELAPGEDVKFSDPPDAGANYPDFMRQQHLGVASGSGTPYELLTGDVRDVSDRTLRIVINEFRRTCEQYQWQLIIPMFCQPVRDAVARAAVLAGLLTPEQGRDFARCTWSPHAWPYIHPTQDVQAKKMEKEAGFKSRSQIIAERGDDAEQVDADRAEDLARETRLGIAPPIPKGPADA</sequence>
<dbReference type="HOGENOM" id="CLU_027870_3_1_4"/>
<name>Q5NXH1_AROAE</name>
<dbReference type="eggNOG" id="COG5511">
    <property type="taxonomic scope" value="Bacteria"/>
</dbReference>
<dbReference type="Pfam" id="PF05136">
    <property type="entry name" value="Phage_portal_2"/>
    <property type="match status" value="1"/>
</dbReference>
<gene>
    <name evidence="1" type="ORF">ebA7269</name>
</gene>
<dbReference type="STRING" id="76114.ebA7269"/>
<reference evidence="1 2" key="1">
    <citation type="journal article" date="2005" name="Arch. Microbiol.">
        <title>The genome sequence of an anaerobic aromatic-degrading denitrifying bacterium, strain EbN1.</title>
        <authorList>
            <person name="Rabus R."/>
            <person name="Kube M."/>
            <person name="Heider J."/>
            <person name="Beck A."/>
            <person name="Heitmann K."/>
            <person name="Widdel F."/>
            <person name="Reinhardt R."/>
        </authorList>
    </citation>
    <scope>NUCLEOTIDE SEQUENCE [LARGE SCALE GENOMIC DNA]</scope>
    <source>
        <strain evidence="1 2">EbN1</strain>
    </source>
</reference>
<evidence type="ECO:0000313" key="2">
    <source>
        <dbReference type="Proteomes" id="UP000006552"/>
    </source>
</evidence>
<dbReference type="OrthoDB" id="622132at2"/>
<dbReference type="RefSeq" id="WP_011239886.1">
    <property type="nucleotide sequence ID" value="NC_006513.1"/>
</dbReference>
<dbReference type="GO" id="GO:0019068">
    <property type="term" value="P:virion assembly"/>
    <property type="evidence" value="ECO:0007669"/>
    <property type="project" value="InterPro"/>
</dbReference>
<keyword evidence="2" id="KW-1185">Reference proteome</keyword>
<dbReference type="KEGG" id="eba:ebA7269"/>
<dbReference type="GO" id="GO:0005198">
    <property type="term" value="F:structural molecule activity"/>
    <property type="evidence" value="ECO:0007669"/>
    <property type="project" value="InterPro"/>
</dbReference>
<protein>
    <submittedName>
        <fullName evidence="1">Phage portal protein, lambda family</fullName>
    </submittedName>
</protein>